<accession>A0A6N8HUS7</accession>
<organism evidence="1 2">
    <name type="scientific">Caproicibacter fermentans</name>
    <dbReference type="NCBI Taxonomy" id="2576756"/>
    <lineage>
        <taxon>Bacteria</taxon>
        <taxon>Bacillati</taxon>
        <taxon>Bacillota</taxon>
        <taxon>Clostridia</taxon>
        <taxon>Eubacteriales</taxon>
        <taxon>Acutalibacteraceae</taxon>
        <taxon>Caproicibacter</taxon>
    </lineage>
</organism>
<dbReference type="EMBL" id="VWXL01000002">
    <property type="protein sequence ID" value="MVB09388.1"/>
    <property type="molecule type" value="Genomic_DNA"/>
</dbReference>
<reference evidence="1 2" key="1">
    <citation type="submission" date="2019-09" db="EMBL/GenBank/DDBJ databases">
        <title>Genome sequence of Clostridium sp. EA1.</title>
        <authorList>
            <person name="Poehlein A."/>
            <person name="Bengelsdorf F.R."/>
            <person name="Daniel R."/>
        </authorList>
    </citation>
    <scope>NUCLEOTIDE SEQUENCE [LARGE SCALE GENOMIC DNA]</scope>
    <source>
        <strain evidence="1 2">EA1</strain>
    </source>
</reference>
<evidence type="ECO:0000313" key="2">
    <source>
        <dbReference type="Proteomes" id="UP000469440"/>
    </source>
</evidence>
<dbReference type="SUPFAM" id="SSF52540">
    <property type="entry name" value="P-loop containing nucleoside triphosphate hydrolases"/>
    <property type="match status" value="1"/>
</dbReference>
<keyword evidence="1" id="KW-0808">Transferase</keyword>
<dbReference type="GO" id="GO:0016301">
    <property type="term" value="F:kinase activity"/>
    <property type="evidence" value="ECO:0007669"/>
    <property type="project" value="UniProtKB-KW"/>
</dbReference>
<dbReference type="Gene3D" id="3.40.50.300">
    <property type="entry name" value="P-loop containing nucleotide triphosphate hydrolases"/>
    <property type="match status" value="1"/>
</dbReference>
<dbReference type="InterPro" id="IPR027417">
    <property type="entry name" value="P-loop_NTPase"/>
</dbReference>
<proteinExistence type="predicted"/>
<keyword evidence="1" id="KW-0418">Kinase</keyword>
<dbReference type="Proteomes" id="UP000469440">
    <property type="component" value="Unassembled WGS sequence"/>
</dbReference>
<evidence type="ECO:0000313" key="1">
    <source>
        <dbReference type="EMBL" id="MVB09388.1"/>
    </source>
</evidence>
<name>A0A6N8HUS7_9FIRM</name>
<dbReference type="EC" id="2.7.4.25" evidence="1"/>
<dbReference type="AlphaFoldDB" id="A0A6N8HUS7"/>
<sequence>MGKQRYVVTISHQLGCGGAYIGQKLSEEFNIPFVDRDILKQVADELHLAEEDLEHRDGRLSSVWEKLTQQLYTVPAAGWIPQYHPSDKELFYLESEYILKIAEKTSAVILGRAGRYVLRESPRHVKIFVTAELPERIERVASLFQISKEAAKEKIEENDRQRIAYNRAFTKSDRLDVRLYDLAVNTSSLGLDCAAHMASECIHAKLAI</sequence>
<comment type="caution">
    <text evidence="1">The sequence shown here is derived from an EMBL/GenBank/DDBJ whole genome shotgun (WGS) entry which is preliminary data.</text>
</comment>
<protein>
    <submittedName>
        <fullName evidence="1">Cytidylate kinase</fullName>
        <ecNumber evidence="1">2.7.4.25</ecNumber>
    </submittedName>
</protein>
<dbReference type="RefSeq" id="WP_156989443.1">
    <property type="nucleotide sequence ID" value="NZ_VWXL01000002.1"/>
</dbReference>
<gene>
    <name evidence="1" type="primary">cmk_1</name>
    <name evidence="1" type="ORF">CAFE_00360</name>
</gene>
<keyword evidence="2" id="KW-1185">Reference proteome</keyword>
<dbReference type="OrthoDB" id="9781180at2"/>
<dbReference type="Pfam" id="PF13189">
    <property type="entry name" value="Cytidylate_kin2"/>
    <property type="match status" value="1"/>
</dbReference>